<sequence>MIRTKVRFVGVTSREKTSPKTWRWHQHAGWTDALPADAVVNVSLDPYAWSYFGDYQTKLHRSFRPKDWTADIDGPGRDEKTRAALAQAVGIVRYGRSKEGRQALARAMTSEPAIAESWLRTLVTHLNRSGDA</sequence>
<gene>
    <name evidence="1" type="ORF">EDD34_2327</name>
</gene>
<dbReference type="AlphaFoldDB" id="A0A3N4ZL46"/>
<evidence type="ECO:0000313" key="1">
    <source>
        <dbReference type="EMBL" id="RPF21695.1"/>
    </source>
</evidence>
<keyword evidence="2" id="KW-1185">Reference proteome</keyword>
<comment type="caution">
    <text evidence="1">The sequence shown here is derived from an EMBL/GenBank/DDBJ whole genome shotgun (WGS) entry which is preliminary data.</text>
</comment>
<reference evidence="1 2" key="1">
    <citation type="submission" date="2018-11" db="EMBL/GenBank/DDBJ databases">
        <title>Sequencing the genomes of 1000 actinobacteria strains.</title>
        <authorList>
            <person name="Klenk H.-P."/>
        </authorList>
    </citation>
    <scope>NUCLEOTIDE SEQUENCE [LARGE SCALE GENOMIC DNA]</scope>
    <source>
        <strain evidence="1 2">DSM 15700</strain>
    </source>
</reference>
<evidence type="ECO:0000313" key="2">
    <source>
        <dbReference type="Proteomes" id="UP000280501"/>
    </source>
</evidence>
<name>A0A3N4ZL46_9MICO</name>
<dbReference type="Proteomes" id="UP000280501">
    <property type="component" value="Unassembled WGS sequence"/>
</dbReference>
<protein>
    <submittedName>
        <fullName evidence="1">Uncharacterized protein</fullName>
    </submittedName>
</protein>
<accession>A0A3N4ZL46</accession>
<organism evidence="1 2">
    <name type="scientific">Myceligenerans xiligouense</name>
    <dbReference type="NCBI Taxonomy" id="253184"/>
    <lineage>
        <taxon>Bacteria</taxon>
        <taxon>Bacillati</taxon>
        <taxon>Actinomycetota</taxon>
        <taxon>Actinomycetes</taxon>
        <taxon>Micrococcales</taxon>
        <taxon>Promicromonosporaceae</taxon>
        <taxon>Myceligenerans</taxon>
    </lineage>
</organism>
<proteinExistence type="predicted"/>
<dbReference type="EMBL" id="RKQZ01000001">
    <property type="protein sequence ID" value="RPF21695.1"/>
    <property type="molecule type" value="Genomic_DNA"/>
</dbReference>